<feature type="region of interest" description="Disordered" evidence="3">
    <location>
        <begin position="263"/>
        <end position="300"/>
    </location>
</feature>
<dbReference type="OrthoDB" id="270970at2759"/>
<sequence>MSSSPREIGTLIVVVLKAKNLPNKRHIGKQDPYCAVTLHEEKRRTKAIKRGGQHPEWDEEFRFSIYEDVEDMLARTAQGSDTPPPLPPKNSRFPKKIQGGKTMKLQCFADDAREPDMIGESMVDLTEVLTKGETDEWFTLMHKEKYCGEVYLELTFWSNEPPPEKKTTPKPTQINRQYGGPGSFIPAGENSSMTSISSHSTPSRITSSSGSISEIGHLDSLPSSLRSSSSMAKVDLYAPPYEQRNRASPIDQLANDFGELNVPDHRRRESFPNGYLGTGSSFSYDRPVTPTGPSPHRNTYSGPVPYHPQYNNATVSHQASTRHNGPRYSMPASSSGFMPMPIPEATPSNFAPLPSYSSEPSGFVPHQGHTPVPLSYSPPHHPPPHHLGQSGYAPAPAPTPTQSNFAPPVPPPSSASFHQNYDAQSYQYPQYPPAPVSQVHYPPIPSQSAPPQQYRPPTAALPPPPAAPPIAQSAPPQPYHGYQPKTPSPPHDYFPPLPSSQTGSTISTGSRPLPQQPQQPPQHQNYAQYPNHRQPSLTLPPSSSFPQQLNSHSPTRPYAGSVVHQSAPFQHVPPPPPAPSHIQYSTPPQSYSPGQHSPNPGLQNNGGNSSLPPPPPLPASSRRNPSPSRPSLPQPPMNVNYHSTQPMYQPVLPPPPPPDMSHHGQLQLLPPSSHQQPAYNQPANQQYFPGPPPRPPAQLTEQPHWGPPQPQGSYAQPAHAMQGGWK</sequence>
<dbReference type="PANTHER" id="PTHR46502">
    <property type="entry name" value="C2 DOMAIN-CONTAINING"/>
    <property type="match status" value="1"/>
</dbReference>
<accession>F8PNN8</accession>
<dbReference type="InterPro" id="IPR035892">
    <property type="entry name" value="C2_domain_sf"/>
</dbReference>
<dbReference type="SUPFAM" id="SSF49562">
    <property type="entry name" value="C2 domain (Calcium/lipid-binding domain, CaLB)"/>
    <property type="match status" value="1"/>
</dbReference>
<feature type="compositionally biased region" description="Low complexity" evidence="3">
    <location>
        <begin position="499"/>
        <end position="513"/>
    </location>
</feature>
<dbReference type="SMART" id="SM00239">
    <property type="entry name" value="C2"/>
    <property type="match status" value="1"/>
</dbReference>
<evidence type="ECO:0000256" key="1">
    <source>
        <dbReference type="ARBA" id="ARBA00022723"/>
    </source>
</evidence>
<dbReference type="HOGENOM" id="CLU_421490_0_0_1"/>
<feature type="region of interest" description="Disordered" evidence="3">
    <location>
        <begin position="76"/>
        <end position="96"/>
    </location>
</feature>
<dbReference type="Proteomes" id="UP000008063">
    <property type="component" value="Unassembled WGS sequence"/>
</dbReference>
<keyword evidence="1" id="KW-0479">Metal-binding</keyword>
<evidence type="ECO:0000313" key="5">
    <source>
        <dbReference type="EMBL" id="EGO01765.1"/>
    </source>
</evidence>
<feature type="compositionally biased region" description="Pro residues" evidence="3">
    <location>
        <begin position="627"/>
        <end position="636"/>
    </location>
</feature>
<dbReference type="InterPro" id="IPR037791">
    <property type="entry name" value="C2_fungal_Inn1"/>
</dbReference>
<reference evidence="6" key="1">
    <citation type="journal article" date="2011" name="Science">
        <title>The plant cell wall-decomposing machinery underlies the functional diversity of forest fungi.</title>
        <authorList>
            <person name="Eastwood D.C."/>
            <person name="Floudas D."/>
            <person name="Binder M."/>
            <person name="Majcherczyk A."/>
            <person name="Schneider P."/>
            <person name="Aerts A."/>
            <person name="Asiegbu F.O."/>
            <person name="Baker S.E."/>
            <person name="Barry K."/>
            <person name="Bendiksby M."/>
            <person name="Blumentritt M."/>
            <person name="Coutinho P.M."/>
            <person name="Cullen D."/>
            <person name="de Vries R.P."/>
            <person name="Gathman A."/>
            <person name="Goodell B."/>
            <person name="Henrissat B."/>
            <person name="Ihrmark K."/>
            <person name="Kauserud H."/>
            <person name="Kohler A."/>
            <person name="LaButti K."/>
            <person name="Lapidus A."/>
            <person name="Lavin J.L."/>
            <person name="Lee Y.-H."/>
            <person name="Lindquist E."/>
            <person name="Lilly W."/>
            <person name="Lucas S."/>
            <person name="Morin E."/>
            <person name="Murat C."/>
            <person name="Oguiza J.A."/>
            <person name="Park J."/>
            <person name="Pisabarro A.G."/>
            <person name="Riley R."/>
            <person name="Rosling A."/>
            <person name="Salamov A."/>
            <person name="Schmidt O."/>
            <person name="Schmutz J."/>
            <person name="Skrede I."/>
            <person name="Stenlid J."/>
            <person name="Wiebenga A."/>
            <person name="Xie X."/>
            <person name="Kuees U."/>
            <person name="Hibbett D.S."/>
            <person name="Hoffmeister D."/>
            <person name="Hoegberg N."/>
            <person name="Martin F."/>
            <person name="Grigoriev I.V."/>
            <person name="Watkinson S.C."/>
        </authorList>
    </citation>
    <scope>NUCLEOTIDE SEQUENCE [LARGE SCALE GENOMIC DNA]</scope>
    <source>
        <strain evidence="6">strain S7.3</strain>
    </source>
</reference>
<feature type="region of interest" description="Disordered" evidence="3">
    <location>
        <begin position="159"/>
        <end position="214"/>
    </location>
</feature>
<proteinExistence type="predicted"/>
<gene>
    <name evidence="5" type="ORF">SERLA73DRAFT_166282</name>
</gene>
<evidence type="ECO:0000313" key="6">
    <source>
        <dbReference type="Proteomes" id="UP000008063"/>
    </source>
</evidence>
<keyword evidence="6" id="KW-1185">Reference proteome</keyword>
<protein>
    <recommendedName>
        <fullName evidence="4">C2 domain-containing protein</fullName>
    </recommendedName>
</protein>
<evidence type="ECO:0000256" key="2">
    <source>
        <dbReference type="ARBA" id="ARBA00022837"/>
    </source>
</evidence>
<feature type="region of interest" description="Disordered" evidence="3">
    <location>
        <begin position="316"/>
        <end position="726"/>
    </location>
</feature>
<feature type="compositionally biased region" description="Pro residues" evidence="3">
    <location>
        <begin position="486"/>
        <end position="498"/>
    </location>
</feature>
<feature type="compositionally biased region" description="Pro residues" evidence="3">
    <location>
        <begin position="459"/>
        <end position="468"/>
    </location>
</feature>
<dbReference type="OMA" id="RIEMTYY"/>
<name>F8PNN8_SERL3</name>
<dbReference type="GO" id="GO:0046872">
    <property type="term" value="F:metal ion binding"/>
    <property type="evidence" value="ECO:0007669"/>
    <property type="project" value="UniProtKB-KW"/>
</dbReference>
<feature type="compositionally biased region" description="Low complexity" evidence="3">
    <location>
        <begin position="534"/>
        <end position="549"/>
    </location>
</feature>
<dbReference type="Pfam" id="PF00168">
    <property type="entry name" value="C2"/>
    <property type="match status" value="2"/>
</dbReference>
<feature type="compositionally biased region" description="Low complexity" evidence="3">
    <location>
        <begin position="665"/>
        <end position="687"/>
    </location>
</feature>
<dbReference type="CDD" id="cd08681">
    <property type="entry name" value="C2_fungal_Inn1p-like"/>
    <property type="match status" value="1"/>
</dbReference>
<dbReference type="InterPro" id="IPR000008">
    <property type="entry name" value="C2_dom"/>
</dbReference>
<dbReference type="PROSITE" id="PS50004">
    <property type="entry name" value="C2"/>
    <property type="match status" value="1"/>
</dbReference>
<dbReference type="Gene3D" id="2.60.40.150">
    <property type="entry name" value="C2 domain"/>
    <property type="match status" value="1"/>
</dbReference>
<dbReference type="InParanoid" id="F8PNN8"/>
<dbReference type="PANTHER" id="PTHR46502:SF2">
    <property type="entry name" value="16 KDA PHLOEM PROTEIN 2"/>
    <property type="match status" value="1"/>
</dbReference>
<dbReference type="STRING" id="936435.F8PNN8"/>
<dbReference type="EMBL" id="GL945477">
    <property type="protein sequence ID" value="EGO01765.1"/>
    <property type="molecule type" value="Genomic_DNA"/>
</dbReference>
<evidence type="ECO:0000256" key="3">
    <source>
        <dbReference type="SAM" id="MobiDB-lite"/>
    </source>
</evidence>
<feature type="compositionally biased region" description="Low complexity" evidence="3">
    <location>
        <begin position="446"/>
        <end position="458"/>
    </location>
</feature>
<organism evidence="6">
    <name type="scientific">Serpula lacrymans var. lacrymans (strain S7.3)</name>
    <name type="common">Dry rot fungus</name>
    <dbReference type="NCBI Taxonomy" id="936435"/>
    <lineage>
        <taxon>Eukaryota</taxon>
        <taxon>Fungi</taxon>
        <taxon>Dikarya</taxon>
        <taxon>Basidiomycota</taxon>
        <taxon>Agaricomycotina</taxon>
        <taxon>Agaricomycetes</taxon>
        <taxon>Agaricomycetidae</taxon>
        <taxon>Boletales</taxon>
        <taxon>Coniophorineae</taxon>
        <taxon>Serpulaceae</taxon>
        <taxon>Serpula</taxon>
    </lineage>
</organism>
<feature type="compositionally biased region" description="Polar residues" evidence="3">
    <location>
        <begin position="582"/>
        <end position="608"/>
    </location>
</feature>
<evidence type="ECO:0000259" key="4">
    <source>
        <dbReference type="PROSITE" id="PS50004"/>
    </source>
</evidence>
<feature type="compositionally biased region" description="Low complexity" evidence="3">
    <location>
        <begin position="191"/>
        <end position="214"/>
    </location>
</feature>
<dbReference type="AlphaFoldDB" id="F8PNN8"/>
<keyword evidence="2" id="KW-0106">Calcium</keyword>
<feature type="domain" description="C2" evidence="4">
    <location>
        <begin position="1"/>
        <end position="138"/>
    </location>
</feature>
<feature type="compositionally biased region" description="Polar residues" evidence="3">
    <location>
        <begin position="523"/>
        <end position="533"/>
    </location>
</feature>